<gene>
    <name evidence="1" type="ORF">CLV43_103656</name>
</gene>
<dbReference type="EMBL" id="PVTF01000003">
    <property type="protein sequence ID" value="PRY43907.1"/>
    <property type="molecule type" value="Genomic_DNA"/>
</dbReference>
<evidence type="ECO:0000313" key="2">
    <source>
        <dbReference type="Proteomes" id="UP000239494"/>
    </source>
</evidence>
<dbReference type="OrthoDB" id="3691772at2"/>
<dbReference type="AlphaFoldDB" id="A0A2T0TE19"/>
<accession>A0A2T0TE19</accession>
<protein>
    <submittedName>
        <fullName evidence="1">Uncharacterized protein</fullName>
    </submittedName>
</protein>
<keyword evidence="2" id="KW-1185">Reference proteome</keyword>
<sequence>MSFDASANDVLTALNVQLPILHDGAQPLPTSVQPGGVFGGRVSPDVEIYVLPQTSALSKVRAVTVHVTGSGGAFQTPARLLSGVGTSLYGLSADVADGFRTDALPKLSSITRTRTTLTVKNFYELTVVVRDSSSLAFVFTPIGVTSQAAYESLGK</sequence>
<comment type="caution">
    <text evidence="1">The sequence shown here is derived from an EMBL/GenBank/DDBJ whole genome shotgun (WGS) entry which is preliminary data.</text>
</comment>
<proteinExistence type="predicted"/>
<dbReference type="RefSeq" id="WP_106187411.1">
    <property type="nucleotide sequence ID" value="NZ_PVTF01000003.1"/>
</dbReference>
<dbReference type="Proteomes" id="UP000239494">
    <property type="component" value="Unassembled WGS sequence"/>
</dbReference>
<evidence type="ECO:0000313" key="1">
    <source>
        <dbReference type="EMBL" id="PRY43907.1"/>
    </source>
</evidence>
<reference evidence="1 2" key="1">
    <citation type="submission" date="2018-03" db="EMBL/GenBank/DDBJ databases">
        <title>Genomic Encyclopedia of Archaeal and Bacterial Type Strains, Phase II (KMG-II): from individual species to whole genera.</title>
        <authorList>
            <person name="Goeker M."/>
        </authorList>
    </citation>
    <scope>NUCLEOTIDE SEQUENCE [LARGE SCALE GENOMIC DNA]</scope>
    <source>
        <strain evidence="1 2">DSM 44720</strain>
    </source>
</reference>
<name>A0A2T0TE19_9PSEU</name>
<organism evidence="1 2">
    <name type="scientific">Umezawaea tangerina</name>
    <dbReference type="NCBI Taxonomy" id="84725"/>
    <lineage>
        <taxon>Bacteria</taxon>
        <taxon>Bacillati</taxon>
        <taxon>Actinomycetota</taxon>
        <taxon>Actinomycetes</taxon>
        <taxon>Pseudonocardiales</taxon>
        <taxon>Pseudonocardiaceae</taxon>
        <taxon>Umezawaea</taxon>
    </lineage>
</organism>